<organism evidence="3 4">
    <name type="scientific">Calocera cornea HHB12733</name>
    <dbReference type="NCBI Taxonomy" id="1353952"/>
    <lineage>
        <taxon>Eukaryota</taxon>
        <taxon>Fungi</taxon>
        <taxon>Dikarya</taxon>
        <taxon>Basidiomycota</taxon>
        <taxon>Agaricomycotina</taxon>
        <taxon>Dacrymycetes</taxon>
        <taxon>Dacrymycetales</taxon>
        <taxon>Dacrymycetaceae</taxon>
        <taxon>Calocera</taxon>
    </lineage>
</organism>
<sequence>MTSSSTAPWGLSRASFAGLLTAGIFFGLALVCLVVYAVWRWRRSAVRTSKAYLAQPYRVAEMPYTISPPRHSIMKPPAYFPSPWARDAEDQKVATAMLELKSPPLPGYSVPESMAHELRQSLAASAKTTTRTVATAGSPITPGLPSIVVTSPLSPHVRLPSIPPPLPIPTRDAERTALARYTMPPPTPTCHVTGMPLDLSMRTPPPVYNASMERAQREALRRERRKRKSRWRDTMKSVKSVKSVVSTSSS</sequence>
<evidence type="ECO:0000256" key="2">
    <source>
        <dbReference type="SAM" id="Phobius"/>
    </source>
</evidence>
<keyword evidence="2" id="KW-1133">Transmembrane helix</keyword>
<dbReference type="EMBL" id="KV424084">
    <property type="protein sequence ID" value="KZT51941.1"/>
    <property type="molecule type" value="Genomic_DNA"/>
</dbReference>
<dbReference type="AlphaFoldDB" id="A0A165D2M7"/>
<reference evidence="3 4" key="1">
    <citation type="journal article" date="2016" name="Mol. Biol. Evol.">
        <title>Comparative Genomics of Early-Diverging Mushroom-Forming Fungi Provides Insights into the Origins of Lignocellulose Decay Capabilities.</title>
        <authorList>
            <person name="Nagy L.G."/>
            <person name="Riley R."/>
            <person name="Tritt A."/>
            <person name="Adam C."/>
            <person name="Daum C."/>
            <person name="Floudas D."/>
            <person name="Sun H."/>
            <person name="Yadav J.S."/>
            <person name="Pangilinan J."/>
            <person name="Larsson K.H."/>
            <person name="Matsuura K."/>
            <person name="Barry K."/>
            <person name="Labutti K."/>
            <person name="Kuo R."/>
            <person name="Ohm R.A."/>
            <person name="Bhattacharya S.S."/>
            <person name="Shirouzu T."/>
            <person name="Yoshinaga Y."/>
            <person name="Martin F.M."/>
            <person name="Grigoriev I.V."/>
            <person name="Hibbett D.S."/>
        </authorList>
    </citation>
    <scope>NUCLEOTIDE SEQUENCE [LARGE SCALE GENOMIC DNA]</scope>
    <source>
        <strain evidence="3 4">HHB12733</strain>
    </source>
</reference>
<evidence type="ECO:0000313" key="4">
    <source>
        <dbReference type="Proteomes" id="UP000076842"/>
    </source>
</evidence>
<keyword evidence="2" id="KW-0812">Transmembrane</keyword>
<proteinExistence type="predicted"/>
<name>A0A165D2M7_9BASI</name>
<feature type="region of interest" description="Disordered" evidence="1">
    <location>
        <begin position="214"/>
        <end position="250"/>
    </location>
</feature>
<evidence type="ECO:0000256" key="1">
    <source>
        <dbReference type="SAM" id="MobiDB-lite"/>
    </source>
</evidence>
<gene>
    <name evidence="3" type="ORF">CALCODRAFT_512377</name>
</gene>
<accession>A0A165D2M7</accession>
<dbReference type="Proteomes" id="UP000076842">
    <property type="component" value="Unassembled WGS sequence"/>
</dbReference>
<feature type="compositionally biased region" description="Low complexity" evidence="1">
    <location>
        <begin position="237"/>
        <end position="250"/>
    </location>
</feature>
<protein>
    <submittedName>
        <fullName evidence="3">Uncharacterized protein</fullName>
    </submittedName>
</protein>
<keyword evidence="2" id="KW-0472">Membrane</keyword>
<dbReference type="OrthoDB" id="3358478at2759"/>
<keyword evidence="4" id="KW-1185">Reference proteome</keyword>
<evidence type="ECO:0000313" key="3">
    <source>
        <dbReference type="EMBL" id="KZT51941.1"/>
    </source>
</evidence>
<feature type="transmembrane region" description="Helical" evidence="2">
    <location>
        <begin position="16"/>
        <end position="39"/>
    </location>
</feature>
<dbReference type="InParanoid" id="A0A165D2M7"/>